<evidence type="ECO:0000256" key="6">
    <source>
        <dbReference type="SAM" id="Phobius"/>
    </source>
</evidence>
<dbReference type="AlphaFoldDB" id="F5YE32"/>
<keyword evidence="3 6" id="KW-0812">Transmembrane</keyword>
<evidence type="ECO:0000313" key="7">
    <source>
        <dbReference type="EMBL" id="AEF83145.1"/>
    </source>
</evidence>
<keyword evidence="2" id="KW-1003">Cell membrane</keyword>
<reference evidence="8" key="1">
    <citation type="submission" date="2009-12" db="EMBL/GenBank/DDBJ databases">
        <title>Complete sequence of Treponema azotonutricium strain ZAS-9.</title>
        <authorList>
            <person name="Tetu S.G."/>
            <person name="Matson E."/>
            <person name="Ren Q."/>
            <person name="Seshadri R."/>
            <person name="Elbourne L."/>
            <person name="Hassan K.A."/>
            <person name="Durkin A."/>
            <person name="Radune D."/>
            <person name="Mohamoud Y."/>
            <person name="Shay R."/>
            <person name="Jin S."/>
            <person name="Zhang X."/>
            <person name="Lucey K."/>
            <person name="Ballor N.R."/>
            <person name="Ottesen E."/>
            <person name="Rosenthal R."/>
            <person name="Allen A."/>
            <person name="Leadbetter J.R."/>
            <person name="Paulsen I.T."/>
        </authorList>
    </citation>
    <scope>NUCLEOTIDE SEQUENCE [LARGE SCALE GENOMIC DNA]</scope>
    <source>
        <strain evidence="8">ATCC BAA-888 / DSM 13862 / ZAS-9</strain>
    </source>
</reference>
<dbReference type="Proteomes" id="UP000009222">
    <property type="component" value="Chromosome"/>
</dbReference>
<dbReference type="NCBIfam" id="TIGR01195">
    <property type="entry name" value="oadG_fam"/>
    <property type="match status" value="1"/>
</dbReference>
<dbReference type="GO" id="GO:0036376">
    <property type="term" value="P:sodium ion export across plasma membrane"/>
    <property type="evidence" value="ECO:0007669"/>
    <property type="project" value="InterPro"/>
</dbReference>
<dbReference type="EMBL" id="CP001841">
    <property type="protein sequence ID" value="AEF83145.1"/>
    <property type="molecule type" value="Genomic_DNA"/>
</dbReference>
<dbReference type="STRING" id="545695.TREAZ_1521"/>
<reference evidence="7 8" key="2">
    <citation type="journal article" date="2011" name="ISME J.">
        <title>RNA-seq reveals cooperative metabolic interactions between two termite-gut spirochete species in co-culture.</title>
        <authorList>
            <person name="Rosenthal A.Z."/>
            <person name="Matson E.G."/>
            <person name="Eldar A."/>
            <person name="Leadbetter J.R."/>
        </authorList>
    </citation>
    <scope>NUCLEOTIDE SEQUENCE [LARGE SCALE GENOMIC DNA]</scope>
    <source>
        <strain evidence="8">ATCC BAA-888 / DSM 13862 / ZAS-9</strain>
    </source>
</reference>
<protein>
    <submittedName>
        <fullName evidence="7">Oxaloacetate decarboxylase, gamma subunit</fullName>
    </submittedName>
</protein>
<accession>F5YE32</accession>
<feature type="transmembrane region" description="Helical" evidence="6">
    <location>
        <begin position="12"/>
        <end position="36"/>
    </location>
</feature>
<dbReference type="RefSeq" id="WP_015710494.1">
    <property type="nucleotide sequence ID" value="NC_015577.1"/>
</dbReference>
<organism evidence="7 8">
    <name type="scientific">Leadbettera azotonutricia (strain ATCC BAA-888 / DSM 13862 / ZAS-9)</name>
    <name type="common">Treponema azotonutricium</name>
    <dbReference type="NCBI Taxonomy" id="545695"/>
    <lineage>
        <taxon>Bacteria</taxon>
        <taxon>Pseudomonadati</taxon>
        <taxon>Spirochaetota</taxon>
        <taxon>Spirochaetia</taxon>
        <taxon>Spirochaetales</taxon>
        <taxon>Breznakiellaceae</taxon>
        <taxon>Leadbettera</taxon>
    </lineage>
</organism>
<evidence type="ECO:0000256" key="2">
    <source>
        <dbReference type="ARBA" id="ARBA00022475"/>
    </source>
</evidence>
<name>F5YE32_LEAAZ</name>
<proteinExistence type="predicted"/>
<dbReference type="GO" id="GO:0005886">
    <property type="term" value="C:plasma membrane"/>
    <property type="evidence" value="ECO:0007669"/>
    <property type="project" value="UniProtKB-SubCell"/>
</dbReference>
<keyword evidence="4 6" id="KW-1133">Transmembrane helix</keyword>
<evidence type="ECO:0000256" key="1">
    <source>
        <dbReference type="ARBA" id="ARBA00004236"/>
    </source>
</evidence>
<sequence>MTISEMLQQSAVLTFFGMTVVFIFLWFMIVCVNWVGKLVHKMGWDKDIQETENKFSVRQSGSVSPQVTAAISAAVSEYQQKEEIDHV</sequence>
<gene>
    <name evidence="7" type="ordered locus">TREAZ_1521</name>
</gene>
<dbReference type="InParanoid" id="F5YE32"/>
<evidence type="ECO:0000256" key="3">
    <source>
        <dbReference type="ARBA" id="ARBA00022692"/>
    </source>
</evidence>
<dbReference type="Pfam" id="PF04277">
    <property type="entry name" value="OAD_gamma"/>
    <property type="match status" value="1"/>
</dbReference>
<comment type="subcellular location">
    <subcellularLocation>
        <location evidence="1">Cell membrane</location>
    </subcellularLocation>
</comment>
<dbReference type="GO" id="GO:0015081">
    <property type="term" value="F:sodium ion transmembrane transporter activity"/>
    <property type="evidence" value="ECO:0007669"/>
    <property type="project" value="InterPro"/>
</dbReference>
<evidence type="ECO:0000256" key="5">
    <source>
        <dbReference type="ARBA" id="ARBA00023136"/>
    </source>
</evidence>
<evidence type="ECO:0000256" key="4">
    <source>
        <dbReference type="ARBA" id="ARBA00022989"/>
    </source>
</evidence>
<dbReference type="HOGENOM" id="CLU_168750_0_0_12"/>
<keyword evidence="8" id="KW-1185">Reference proteome</keyword>
<evidence type="ECO:0000313" key="8">
    <source>
        <dbReference type="Proteomes" id="UP000009222"/>
    </source>
</evidence>
<keyword evidence="5 6" id="KW-0472">Membrane</keyword>
<dbReference type="InterPro" id="IPR005899">
    <property type="entry name" value="Na_pump_deCOase"/>
</dbReference>
<dbReference type="KEGG" id="taz:TREAZ_1521"/>